<protein>
    <submittedName>
        <fullName evidence="1">Uncharacterized protein</fullName>
    </submittedName>
</protein>
<dbReference type="KEGG" id="mtar:DF168_00077"/>
<reference evidence="1 2" key="1">
    <citation type="submission" date="2018-06" db="EMBL/GenBank/DDBJ databases">
        <title>Draft Genome Sequence of a Novel Marine Bacterium Related to the Verrucomicrobia.</title>
        <authorList>
            <person name="Vosseberg J."/>
            <person name="Martijn J."/>
            <person name="Ettema T.J.G."/>
        </authorList>
    </citation>
    <scope>NUCLEOTIDE SEQUENCE [LARGE SCALE GENOMIC DNA]</scope>
    <source>
        <strain evidence="1">TARA_B100001123</strain>
    </source>
</reference>
<sequence length="65" mass="7410">MILRDLLLPLDFSMSRAFCHNKKPPIASRRIQGAWQIPIAQNANLSEVSGQIIQYSNEFKENVPI</sequence>
<organism evidence="1 2">
    <name type="scientific">Candidatus Moanibacter tarae</name>
    <dbReference type="NCBI Taxonomy" id="2200854"/>
    <lineage>
        <taxon>Bacteria</taxon>
        <taxon>Pseudomonadati</taxon>
        <taxon>Verrucomicrobiota</taxon>
        <taxon>Opitutia</taxon>
        <taxon>Puniceicoccales</taxon>
        <taxon>Puniceicoccales incertae sedis</taxon>
        <taxon>Candidatus Moanibacter</taxon>
    </lineage>
</organism>
<evidence type="ECO:0000313" key="2">
    <source>
        <dbReference type="Proteomes" id="UP000247465"/>
    </source>
</evidence>
<accession>A0A2Z4ACE5</accession>
<evidence type="ECO:0000313" key="1">
    <source>
        <dbReference type="EMBL" id="AWT58905.1"/>
    </source>
</evidence>
<gene>
    <name evidence="1" type="ORF">DF168_00077</name>
</gene>
<name>A0A2Z4ACE5_9BACT</name>
<dbReference type="Proteomes" id="UP000247465">
    <property type="component" value="Chromosome"/>
</dbReference>
<dbReference type="EMBL" id="CP029803">
    <property type="protein sequence ID" value="AWT58905.1"/>
    <property type="molecule type" value="Genomic_DNA"/>
</dbReference>
<proteinExistence type="predicted"/>
<dbReference type="AlphaFoldDB" id="A0A2Z4ACE5"/>